<dbReference type="AlphaFoldDB" id="A0AAD4QME2"/>
<evidence type="ECO:0000313" key="1">
    <source>
        <dbReference type="EMBL" id="KAI0301188.1"/>
    </source>
</evidence>
<dbReference type="EMBL" id="WTXG01000015">
    <property type="protein sequence ID" value="KAI0301188.1"/>
    <property type="molecule type" value="Genomic_DNA"/>
</dbReference>
<sequence length="109" mass="12162">MWYTSSTLPLPPVLFLFCAYAWKDQFPRFLGVRGLKFGYSLPTNRANLRRETYPASLACVLLPSSNLNSWQPTCNAEPHAIGLGSEMTSEIAHSGRICTHNGPNYRALT</sequence>
<organism evidence="1 2">
    <name type="scientific">Multifurca ochricompacta</name>
    <dbReference type="NCBI Taxonomy" id="376703"/>
    <lineage>
        <taxon>Eukaryota</taxon>
        <taxon>Fungi</taxon>
        <taxon>Dikarya</taxon>
        <taxon>Basidiomycota</taxon>
        <taxon>Agaricomycotina</taxon>
        <taxon>Agaricomycetes</taxon>
        <taxon>Russulales</taxon>
        <taxon>Russulaceae</taxon>
        <taxon>Multifurca</taxon>
    </lineage>
</organism>
<comment type="caution">
    <text evidence="1">The sequence shown here is derived from an EMBL/GenBank/DDBJ whole genome shotgun (WGS) entry which is preliminary data.</text>
</comment>
<dbReference type="Proteomes" id="UP001203297">
    <property type="component" value="Unassembled WGS sequence"/>
</dbReference>
<evidence type="ECO:0000313" key="2">
    <source>
        <dbReference type="Proteomes" id="UP001203297"/>
    </source>
</evidence>
<reference evidence="1" key="1">
    <citation type="journal article" date="2022" name="New Phytol.">
        <title>Evolutionary transition to the ectomycorrhizal habit in the genomes of a hyperdiverse lineage of mushroom-forming fungi.</title>
        <authorList>
            <person name="Looney B."/>
            <person name="Miyauchi S."/>
            <person name="Morin E."/>
            <person name="Drula E."/>
            <person name="Courty P.E."/>
            <person name="Kohler A."/>
            <person name="Kuo A."/>
            <person name="LaButti K."/>
            <person name="Pangilinan J."/>
            <person name="Lipzen A."/>
            <person name="Riley R."/>
            <person name="Andreopoulos W."/>
            <person name="He G."/>
            <person name="Johnson J."/>
            <person name="Nolan M."/>
            <person name="Tritt A."/>
            <person name="Barry K.W."/>
            <person name="Grigoriev I.V."/>
            <person name="Nagy L.G."/>
            <person name="Hibbett D."/>
            <person name="Henrissat B."/>
            <person name="Matheny P.B."/>
            <person name="Labbe J."/>
            <person name="Martin F.M."/>
        </authorList>
    </citation>
    <scope>NUCLEOTIDE SEQUENCE</scope>
    <source>
        <strain evidence="1">BPL690</strain>
    </source>
</reference>
<keyword evidence="2" id="KW-1185">Reference proteome</keyword>
<accession>A0AAD4QME2</accession>
<proteinExistence type="predicted"/>
<name>A0AAD4QME2_9AGAM</name>
<protein>
    <submittedName>
        <fullName evidence="1">Uncharacterized protein</fullName>
    </submittedName>
</protein>
<gene>
    <name evidence="1" type="ORF">B0F90DRAFT_1720081</name>
</gene>